<comment type="caution">
    <text evidence="2">The sequence shown here is derived from an EMBL/GenBank/DDBJ whole genome shotgun (WGS) entry which is preliminary data.</text>
</comment>
<accession>A0A938XUW4</accession>
<keyword evidence="1" id="KW-0472">Membrane</keyword>
<dbReference type="EMBL" id="JAFBDQ010000003">
    <property type="protein sequence ID" value="MBM7556007.1"/>
    <property type="molecule type" value="Genomic_DNA"/>
</dbReference>
<name>A0A938XUW4_9FIRM</name>
<dbReference type="AlphaFoldDB" id="A0A938XUW4"/>
<dbReference type="Proteomes" id="UP000774000">
    <property type="component" value="Unassembled WGS sequence"/>
</dbReference>
<evidence type="ECO:0000313" key="3">
    <source>
        <dbReference type="Proteomes" id="UP000774000"/>
    </source>
</evidence>
<reference evidence="2" key="1">
    <citation type="submission" date="2021-01" db="EMBL/GenBank/DDBJ databases">
        <title>Genomic Encyclopedia of Type Strains, Phase IV (KMG-IV): sequencing the most valuable type-strain genomes for metagenomic binning, comparative biology and taxonomic classification.</title>
        <authorList>
            <person name="Goeker M."/>
        </authorList>
    </citation>
    <scope>NUCLEOTIDE SEQUENCE</scope>
    <source>
        <strain evidence="2">DSM 23230</strain>
    </source>
</reference>
<keyword evidence="3" id="KW-1185">Reference proteome</keyword>
<keyword evidence="1" id="KW-1133">Transmembrane helix</keyword>
<protein>
    <submittedName>
        <fullName evidence="2">Uncharacterized protein</fullName>
    </submittedName>
</protein>
<keyword evidence="1" id="KW-0812">Transmembrane</keyword>
<feature type="transmembrane region" description="Helical" evidence="1">
    <location>
        <begin position="6"/>
        <end position="22"/>
    </location>
</feature>
<evidence type="ECO:0000256" key="1">
    <source>
        <dbReference type="SAM" id="Phobius"/>
    </source>
</evidence>
<sequence>MYYIVIFFRSCGPGFYFFWVFLKKLLKNAGIIEGI</sequence>
<gene>
    <name evidence="2" type="ORF">JOC47_000841</name>
</gene>
<organism evidence="2 3">
    <name type="scientific">Halanaerobacter jeridensis</name>
    <dbReference type="NCBI Taxonomy" id="706427"/>
    <lineage>
        <taxon>Bacteria</taxon>
        <taxon>Bacillati</taxon>
        <taxon>Bacillota</taxon>
        <taxon>Clostridia</taxon>
        <taxon>Halanaerobiales</taxon>
        <taxon>Halobacteroidaceae</taxon>
        <taxon>Halanaerobacter</taxon>
    </lineage>
</organism>
<proteinExistence type="predicted"/>
<evidence type="ECO:0000313" key="2">
    <source>
        <dbReference type="EMBL" id="MBM7556007.1"/>
    </source>
</evidence>